<dbReference type="OrthoDB" id="18574at2759"/>
<organism evidence="13 14">
    <name type="scientific">Gigaspora rosea</name>
    <dbReference type="NCBI Taxonomy" id="44941"/>
    <lineage>
        <taxon>Eukaryota</taxon>
        <taxon>Fungi</taxon>
        <taxon>Fungi incertae sedis</taxon>
        <taxon>Mucoromycota</taxon>
        <taxon>Glomeromycotina</taxon>
        <taxon>Glomeromycetes</taxon>
        <taxon>Diversisporales</taxon>
        <taxon>Gigasporaceae</taxon>
        <taxon>Gigaspora</taxon>
    </lineage>
</organism>
<keyword evidence="9" id="KW-0496">Mitochondrion</keyword>
<comment type="caution">
    <text evidence="13">The sequence shown here is derived from an EMBL/GenBank/DDBJ whole genome shotgun (WGS) entry which is preliminary data.</text>
</comment>
<evidence type="ECO:0000313" key="13">
    <source>
        <dbReference type="EMBL" id="RIB07218.1"/>
    </source>
</evidence>
<keyword evidence="6 11" id="KW-0812">Transmembrane</keyword>
<keyword evidence="14" id="KW-1185">Reference proteome</keyword>
<gene>
    <name evidence="13" type="ORF">C2G38_448807</name>
</gene>
<evidence type="ECO:0000256" key="3">
    <source>
        <dbReference type="ARBA" id="ARBA00006375"/>
    </source>
</evidence>
<feature type="repeat" description="Solcar" evidence="11">
    <location>
        <begin position="229"/>
        <end position="325"/>
    </location>
</feature>
<comment type="function">
    <text evidence="1">Mitochondrial transporter that mediates uptake of thiamine pyrophosphate (ThPP) into mitochondria.</text>
</comment>
<comment type="subcellular location">
    <subcellularLocation>
        <location evidence="2">Mitochondrion membrane</location>
        <topology evidence="2">Multi-pass membrane protein</topology>
    </subcellularLocation>
</comment>
<dbReference type="InterPro" id="IPR002067">
    <property type="entry name" value="MCP"/>
</dbReference>
<feature type="repeat" description="Solcar" evidence="11">
    <location>
        <begin position="11"/>
        <end position="114"/>
    </location>
</feature>
<protein>
    <recommendedName>
        <fullName evidence="4">Mitochondrial thiamine pyrophosphate carrier 1</fullName>
    </recommendedName>
</protein>
<comment type="similarity">
    <text evidence="3 12">Belongs to the mitochondrial carrier (TC 2.A.29) family.</text>
</comment>
<dbReference type="SUPFAM" id="SSF103506">
    <property type="entry name" value="Mitochondrial carrier"/>
    <property type="match status" value="1"/>
</dbReference>
<reference evidence="13 14" key="1">
    <citation type="submission" date="2018-06" db="EMBL/GenBank/DDBJ databases">
        <title>Comparative genomics reveals the genomic features of Rhizophagus irregularis, R. cerebriforme, R. diaphanum and Gigaspora rosea, and their symbiotic lifestyle signature.</title>
        <authorList>
            <person name="Morin E."/>
            <person name="San Clemente H."/>
            <person name="Chen E.C.H."/>
            <person name="De La Providencia I."/>
            <person name="Hainaut M."/>
            <person name="Kuo A."/>
            <person name="Kohler A."/>
            <person name="Murat C."/>
            <person name="Tang N."/>
            <person name="Roy S."/>
            <person name="Loubradou J."/>
            <person name="Henrissat B."/>
            <person name="Grigoriev I.V."/>
            <person name="Corradi N."/>
            <person name="Roux C."/>
            <person name="Martin F.M."/>
        </authorList>
    </citation>
    <scope>NUCLEOTIDE SEQUENCE [LARGE SCALE GENOMIC DNA]</scope>
    <source>
        <strain evidence="13 14">DAOM 194757</strain>
    </source>
</reference>
<dbReference type="GO" id="GO:0090422">
    <property type="term" value="F:thiamine pyrophosphate transmembrane transporter activity"/>
    <property type="evidence" value="ECO:0007669"/>
    <property type="project" value="UniProtKB-ARBA"/>
</dbReference>
<evidence type="ECO:0000256" key="8">
    <source>
        <dbReference type="ARBA" id="ARBA00022989"/>
    </source>
</evidence>
<keyword evidence="10 11" id="KW-0472">Membrane</keyword>
<evidence type="ECO:0000313" key="14">
    <source>
        <dbReference type="Proteomes" id="UP000266673"/>
    </source>
</evidence>
<dbReference type="InterPro" id="IPR018108">
    <property type="entry name" value="MCP_transmembrane"/>
</dbReference>
<evidence type="ECO:0000256" key="11">
    <source>
        <dbReference type="PROSITE-ProRule" id="PRU00282"/>
    </source>
</evidence>
<dbReference type="STRING" id="44941.A0A397UDH7"/>
<evidence type="ECO:0000256" key="1">
    <source>
        <dbReference type="ARBA" id="ARBA00002238"/>
    </source>
</evidence>
<dbReference type="EMBL" id="QKWP01001694">
    <property type="protein sequence ID" value="RIB07218.1"/>
    <property type="molecule type" value="Genomic_DNA"/>
</dbReference>
<keyword evidence="7" id="KW-0677">Repeat</keyword>
<dbReference type="PANTHER" id="PTHR24089">
    <property type="entry name" value="SOLUTE CARRIER FAMILY 25"/>
    <property type="match status" value="1"/>
</dbReference>
<evidence type="ECO:0000256" key="5">
    <source>
        <dbReference type="ARBA" id="ARBA00022448"/>
    </source>
</evidence>
<accession>A0A397UDH7</accession>
<sequence>MSDQAVASKQLSAIATGICGGVAGAVSRLVASPLDVVKIRLQLQTGRPSFGFAATQLSQQKVLDRKYNGMLHAVSMIIREEGIRGLWKGNLSAEYLYLSYGTVQFLTYQQMQILFSSIGDGRNDKLIFNKTLQPFLSGAVCGVTATVTTYPFDLLRTRFAAQGEKKIYSGLTHAIKQIYNQEGIGGFYRGISASVLQIIPYMGLMFGSYEISKKSFRLLEEKSFWFSNLRGAEDFLSGAIAGMIGKTGIFPLDLLRRRLQIQGPSRSKYVIKNIPSYSNSIYSCIRQIIVDEGFLGLYKGLTPALLKAAPVSATTFFVYGQTKKLFEKLHGIS</sequence>
<feature type="repeat" description="Solcar" evidence="11">
    <location>
        <begin position="129"/>
        <end position="215"/>
    </location>
</feature>
<proteinExistence type="inferred from homology"/>
<evidence type="ECO:0000256" key="10">
    <source>
        <dbReference type="ARBA" id="ARBA00023136"/>
    </source>
</evidence>
<dbReference type="FunFam" id="1.50.40.10:FF:000011">
    <property type="entry name" value="Mitochondrial thiamine pyrophosphate carrier 1"/>
    <property type="match status" value="1"/>
</dbReference>
<dbReference type="Gene3D" id="1.50.40.10">
    <property type="entry name" value="Mitochondrial carrier domain"/>
    <property type="match status" value="1"/>
</dbReference>
<evidence type="ECO:0000256" key="12">
    <source>
        <dbReference type="RuleBase" id="RU000488"/>
    </source>
</evidence>
<evidence type="ECO:0000256" key="9">
    <source>
        <dbReference type="ARBA" id="ARBA00023128"/>
    </source>
</evidence>
<dbReference type="InterPro" id="IPR023395">
    <property type="entry name" value="MCP_dom_sf"/>
</dbReference>
<dbReference type="Pfam" id="PF00153">
    <property type="entry name" value="Mito_carr"/>
    <property type="match status" value="3"/>
</dbReference>
<evidence type="ECO:0000256" key="4">
    <source>
        <dbReference type="ARBA" id="ARBA00021935"/>
    </source>
</evidence>
<dbReference type="PROSITE" id="PS50920">
    <property type="entry name" value="SOLCAR"/>
    <property type="match status" value="3"/>
</dbReference>
<evidence type="ECO:0000256" key="2">
    <source>
        <dbReference type="ARBA" id="ARBA00004225"/>
    </source>
</evidence>
<evidence type="ECO:0000256" key="7">
    <source>
        <dbReference type="ARBA" id="ARBA00022737"/>
    </source>
</evidence>
<name>A0A397UDH7_9GLOM</name>
<dbReference type="AlphaFoldDB" id="A0A397UDH7"/>
<dbReference type="Proteomes" id="UP000266673">
    <property type="component" value="Unassembled WGS sequence"/>
</dbReference>
<keyword evidence="5 12" id="KW-0813">Transport</keyword>
<evidence type="ECO:0000256" key="6">
    <source>
        <dbReference type="ARBA" id="ARBA00022692"/>
    </source>
</evidence>
<dbReference type="GO" id="GO:0031966">
    <property type="term" value="C:mitochondrial membrane"/>
    <property type="evidence" value="ECO:0007669"/>
    <property type="project" value="UniProtKB-SubCell"/>
</dbReference>
<keyword evidence="8" id="KW-1133">Transmembrane helix</keyword>
<dbReference type="PRINTS" id="PR00926">
    <property type="entry name" value="MITOCARRIER"/>
</dbReference>